<evidence type="ECO:0000259" key="1">
    <source>
        <dbReference type="Pfam" id="PF03102"/>
    </source>
</evidence>
<dbReference type="Pfam" id="PF03102">
    <property type="entry name" value="NeuB"/>
    <property type="match status" value="1"/>
</dbReference>
<dbReference type="Gene3D" id="3.90.1210.10">
    <property type="entry name" value="Antifreeze-like/N-acetylneuraminic acid synthase C-terminal domain"/>
    <property type="match status" value="1"/>
</dbReference>
<protein>
    <submittedName>
        <fullName evidence="2">N-acetylneuraminic acid synthase</fullName>
    </submittedName>
</protein>
<dbReference type="RefSeq" id="WP_147070638.1">
    <property type="nucleotide sequence ID" value="NZ_BHVU01000111.1"/>
</dbReference>
<dbReference type="AlphaFoldDB" id="A0A510PJ62"/>
<organism evidence="2 3">
    <name type="scientific">Microcystis aeruginosa 11-30S32</name>
    <dbReference type="NCBI Taxonomy" id="2358142"/>
    <lineage>
        <taxon>Bacteria</taxon>
        <taxon>Bacillati</taxon>
        <taxon>Cyanobacteriota</taxon>
        <taxon>Cyanophyceae</taxon>
        <taxon>Oscillatoriophycideae</taxon>
        <taxon>Chroococcales</taxon>
        <taxon>Microcystaceae</taxon>
        <taxon>Microcystis</taxon>
    </lineage>
</organism>
<evidence type="ECO:0000313" key="2">
    <source>
        <dbReference type="EMBL" id="GCA93483.1"/>
    </source>
</evidence>
<feature type="domain" description="PseI/NeuA/B-like" evidence="1">
    <location>
        <begin position="47"/>
        <end position="234"/>
    </location>
</feature>
<dbReference type="Gene3D" id="3.20.20.70">
    <property type="entry name" value="Aldolase class I"/>
    <property type="match status" value="1"/>
</dbReference>
<comment type="caution">
    <text evidence="2">The sequence shown here is derived from an EMBL/GenBank/DDBJ whole genome shotgun (WGS) entry which is preliminary data.</text>
</comment>
<dbReference type="Proteomes" id="UP000321223">
    <property type="component" value="Unassembled WGS sequence"/>
</dbReference>
<evidence type="ECO:0000313" key="3">
    <source>
        <dbReference type="Proteomes" id="UP000321223"/>
    </source>
</evidence>
<dbReference type="PANTHER" id="PTHR42966">
    <property type="entry name" value="N-ACETYLNEURAMINATE SYNTHASE"/>
    <property type="match status" value="1"/>
</dbReference>
<dbReference type="SUPFAM" id="SSF51569">
    <property type="entry name" value="Aldolase"/>
    <property type="match status" value="1"/>
</dbReference>
<dbReference type="InterPro" id="IPR051690">
    <property type="entry name" value="PseI-like"/>
</dbReference>
<dbReference type="GO" id="GO:0047444">
    <property type="term" value="F:N-acylneuraminate-9-phosphate synthase activity"/>
    <property type="evidence" value="ECO:0007669"/>
    <property type="project" value="TreeGrafter"/>
</dbReference>
<proteinExistence type="predicted"/>
<gene>
    <name evidence="2" type="ORF">MAE30S32_21350</name>
</gene>
<dbReference type="GO" id="GO:0016051">
    <property type="term" value="P:carbohydrate biosynthetic process"/>
    <property type="evidence" value="ECO:0007669"/>
    <property type="project" value="InterPro"/>
</dbReference>
<dbReference type="EMBL" id="BHVU01000111">
    <property type="protein sequence ID" value="GCA93483.1"/>
    <property type="molecule type" value="Genomic_DNA"/>
</dbReference>
<accession>A0A510PJ62</accession>
<dbReference type="PANTHER" id="PTHR42966:SF1">
    <property type="entry name" value="SIALIC ACID SYNTHASE"/>
    <property type="match status" value="1"/>
</dbReference>
<name>A0A510PJ62_MICAE</name>
<dbReference type="InterPro" id="IPR013132">
    <property type="entry name" value="PseI/NeuA/B-like_N"/>
</dbReference>
<dbReference type="InterPro" id="IPR013785">
    <property type="entry name" value="Aldolase_TIM"/>
</dbReference>
<reference evidence="2 3" key="1">
    <citation type="journal article" date="2019" name="Appl. Environ. Microbiol.">
        <title>Co-occurrence of broad and narrow host-range viruses infecting the toxic bloom-forming cyanobacterium Microcystis aeruginosa.</title>
        <authorList>
            <person name="Morimoto D."/>
            <person name="Tominaga K."/>
            <person name="Nishimura Y."/>
            <person name="Yoshida N."/>
            <person name="Kimura S."/>
            <person name="Sako Y."/>
            <person name="Yoshida T."/>
        </authorList>
    </citation>
    <scope>NUCLEOTIDE SEQUENCE [LARGE SCALE GENOMIC DNA]</scope>
    <source>
        <strain evidence="2 3">11-30S32</strain>
    </source>
</reference>
<sequence>MSINRDIFDELFVLELANNHWGSLERGLKIITDFSRIVRFNNVRASIKLQFRDVDNFIHRDFRDRTDIRYIKKTLDTKMTEDDYATLVKAVRQGGCIPMATPFDEKSVNLCVELGIPIIKIASSDLNDWFLIEKIAETRKPVIVSTGGSSLKDIDDLVIFFENRNVPLAINHCVSLYPSEDSELEMNQIDYLKNRYPNHVIGFSTHEYTDWTSSMLIAYAKGARTFERHIDIEMDGVPVSPYCSLPEQVDIWFKAFQKAKEMCGAPGTQKRMPPDREIKYLDALVRGVYAKRDLPEGYILNHDRINEDLYLAVPLQKGQISCRELMSGEILTRACNKNEPIMIDSIDSPYSTNDSLRKIIYQRGL</sequence>